<evidence type="ECO:0000313" key="2">
    <source>
        <dbReference type="EMBL" id="KAG1794141.1"/>
    </source>
</evidence>
<feature type="non-terminal residue" evidence="2">
    <location>
        <position position="114"/>
    </location>
</feature>
<dbReference type="Proteomes" id="UP000719766">
    <property type="component" value="Unassembled WGS sequence"/>
</dbReference>
<dbReference type="GeneID" id="64591637"/>
<sequence length="114" mass="13293">MHTEHIKRRQHYERIAQGERNQEEHIIWMGDFNRHHPMWELEHNTHLFTAANLDAAGVLINLLSLYNLTQALPAGLATLEASNTKNHTRPDNVFCSESLEHAFTQCDVKYHLRP</sequence>
<name>A0A9P7ARF8_9AGAM</name>
<dbReference type="Pfam" id="PF14529">
    <property type="entry name" value="Exo_endo_phos_2"/>
    <property type="match status" value="1"/>
</dbReference>
<feature type="domain" description="Endonuclease/exonuclease/phosphatase" evidence="1">
    <location>
        <begin position="19"/>
        <end position="102"/>
    </location>
</feature>
<organism evidence="2 3">
    <name type="scientific">Suillus plorans</name>
    <dbReference type="NCBI Taxonomy" id="116603"/>
    <lineage>
        <taxon>Eukaryota</taxon>
        <taxon>Fungi</taxon>
        <taxon>Dikarya</taxon>
        <taxon>Basidiomycota</taxon>
        <taxon>Agaricomycotina</taxon>
        <taxon>Agaricomycetes</taxon>
        <taxon>Agaricomycetidae</taxon>
        <taxon>Boletales</taxon>
        <taxon>Suillineae</taxon>
        <taxon>Suillaceae</taxon>
        <taxon>Suillus</taxon>
    </lineage>
</organism>
<dbReference type="RefSeq" id="XP_041160369.1">
    <property type="nucleotide sequence ID" value="XM_041297873.1"/>
</dbReference>
<evidence type="ECO:0000259" key="1">
    <source>
        <dbReference type="Pfam" id="PF14529"/>
    </source>
</evidence>
<evidence type="ECO:0000313" key="3">
    <source>
        <dbReference type="Proteomes" id="UP000719766"/>
    </source>
</evidence>
<dbReference type="Gene3D" id="3.60.10.10">
    <property type="entry name" value="Endonuclease/exonuclease/phosphatase"/>
    <property type="match status" value="1"/>
</dbReference>
<dbReference type="SUPFAM" id="SSF56219">
    <property type="entry name" value="DNase I-like"/>
    <property type="match status" value="1"/>
</dbReference>
<dbReference type="EMBL" id="JABBWE010000027">
    <property type="protein sequence ID" value="KAG1794141.1"/>
    <property type="molecule type" value="Genomic_DNA"/>
</dbReference>
<comment type="caution">
    <text evidence="2">The sequence shown here is derived from an EMBL/GenBank/DDBJ whole genome shotgun (WGS) entry which is preliminary data.</text>
</comment>
<dbReference type="InterPro" id="IPR005135">
    <property type="entry name" value="Endo/exonuclease/phosphatase"/>
</dbReference>
<keyword evidence="3" id="KW-1185">Reference proteome</keyword>
<reference evidence="2" key="1">
    <citation type="journal article" date="2020" name="New Phytol.">
        <title>Comparative genomics reveals dynamic genome evolution in host specialist ectomycorrhizal fungi.</title>
        <authorList>
            <person name="Lofgren L.A."/>
            <person name="Nguyen N.H."/>
            <person name="Vilgalys R."/>
            <person name="Ruytinx J."/>
            <person name="Liao H.L."/>
            <person name="Branco S."/>
            <person name="Kuo A."/>
            <person name="LaButti K."/>
            <person name="Lipzen A."/>
            <person name="Andreopoulos W."/>
            <person name="Pangilinan J."/>
            <person name="Riley R."/>
            <person name="Hundley H."/>
            <person name="Na H."/>
            <person name="Barry K."/>
            <person name="Grigoriev I.V."/>
            <person name="Stajich J.E."/>
            <person name="Kennedy P.G."/>
        </authorList>
    </citation>
    <scope>NUCLEOTIDE SEQUENCE</scope>
    <source>
        <strain evidence="2">S12</strain>
    </source>
</reference>
<accession>A0A9P7ARF8</accession>
<dbReference type="GO" id="GO:0003824">
    <property type="term" value="F:catalytic activity"/>
    <property type="evidence" value="ECO:0007669"/>
    <property type="project" value="InterPro"/>
</dbReference>
<dbReference type="AlphaFoldDB" id="A0A9P7ARF8"/>
<dbReference type="InterPro" id="IPR036691">
    <property type="entry name" value="Endo/exonu/phosph_ase_sf"/>
</dbReference>
<protein>
    <recommendedName>
        <fullName evidence="1">Endonuclease/exonuclease/phosphatase domain-containing protein</fullName>
    </recommendedName>
</protein>
<proteinExistence type="predicted"/>
<gene>
    <name evidence="2" type="ORF">HD556DRAFT_1237075</name>
</gene>
<dbReference type="OrthoDB" id="3261136at2759"/>